<evidence type="ECO:0000256" key="1">
    <source>
        <dbReference type="ARBA" id="ARBA00037217"/>
    </source>
</evidence>
<name>D1CDC4_THET1</name>
<dbReference type="KEGG" id="ttr:Tter_0006"/>
<evidence type="ECO:0000256" key="2">
    <source>
        <dbReference type="ARBA" id="ARBA00038825"/>
    </source>
</evidence>
<comment type="function">
    <text evidence="1">Probable oxidoreductase that may play a role as regulator of mitochondrial function.</text>
</comment>
<dbReference type="EMBL" id="CP001825">
    <property type="protein sequence ID" value="ACZ40930.1"/>
    <property type="molecule type" value="Genomic_DNA"/>
</dbReference>
<dbReference type="OrthoDB" id="9814556at2"/>
<dbReference type="SUPFAM" id="SSF51905">
    <property type="entry name" value="FAD/NAD(P)-binding domain"/>
    <property type="match status" value="1"/>
</dbReference>
<dbReference type="AlphaFoldDB" id="D1CDC4"/>
<dbReference type="GO" id="GO:0016491">
    <property type="term" value="F:oxidoreductase activity"/>
    <property type="evidence" value="ECO:0007669"/>
    <property type="project" value="InterPro"/>
</dbReference>
<evidence type="ECO:0000259" key="4">
    <source>
        <dbReference type="Pfam" id="PF01593"/>
    </source>
</evidence>
<evidence type="ECO:0000313" key="6">
    <source>
        <dbReference type="Proteomes" id="UP000000323"/>
    </source>
</evidence>
<reference evidence="6" key="1">
    <citation type="journal article" date="2010" name="Stand. Genomic Sci.">
        <title>Complete genome sequence of 'Thermobaculum terrenum' type strain (YNP1).</title>
        <authorList>
            <person name="Kiss H."/>
            <person name="Cleland D."/>
            <person name="Lapidus A."/>
            <person name="Lucas S."/>
            <person name="Glavina Del Rio T."/>
            <person name="Nolan M."/>
            <person name="Tice H."/>
            <person name="Han C."/>
            <person name="Goodwin L."/>
            <person name="Pitluck S."/>
            <person name="Liolios K."/>
            <person name="Ivanova N."/>
            <person name="Mavromatis K."/>
            <person name="Ovchinnikova G."/>
            <person name="Pati A."/>
            <person name="Chen A."/>
            <person name="Palaniappan K."/>
            <person name="Land M."/>
            <person name="Hauser L."/>
            <person name="Chang Y."/>
            <person name="Jeffries C."/>
            <person name="Lu M."/>
            <person name="Brettin T."/>
            <person name="Detter J."/>
            <person name="Goker M."/>
            <person name="Tindall B."/>
            <person name="Beck B."/>
            <person name="McDermott T."/>
            <person name="Woyke T."/>
            <person name="Bristow J."/>
            <person name="Eisen J."/>
            <person name="Markowitz V."/>
            <person name="Hugenholtz P."/>
            <person name="Kyrpides N."/>
            <person name="Klenk H."/>
            <person name="Cheng J."/>
        </authorList>
    </citation>
    <scope>NUCLEOTIDE SEQUENCE [LARGE SCALE GENOMIC DNA]</scope>
    <source>
        <strain evidence="6">ATCC BAA-798 / YNP1</strain>
    </source>
</reference>
<proteinExistence type="predicted"/>
<dbReference type="eggNOG" id="COG1233">
    <property type="taxonomic scope" value="Bacteria"/>
</dbReference>
<dbReference type="InterPro" id="IPR036188">
    <property type="entry name" value="FAD/NAD-bd_sf"/>
</dbReference>
<dbReference type="Pfam" id="PF01593">
    <property type="entry name" value="Amino_oxidase"/>
    <property type="match status" value="1"/>
</dbReference>
<dbReference type="STRING" id="525904.Tter_0006"/>
<dbReference type="PRINTS" id="PR00419">
    <property type="entry name" value="ADXRDTASE"/>
</dbReference>
<dbReference type="Gene3D" id="3.50.50.60">
    <property type="entry name" value="FAD/NAD(P)-binding domain"/>
    <property type="match status" value="2"/>
</dbReference>
<dbReference type="InterPro" id="IPR002937">
    <property type="entry name" value="Amino_oxidase"/>
</dbReference>
<dbReference type="PANTHER" id="PTHR10668:SF103">
    <property type="entry name" value="PYRIDINE NUCLEOTIDE-DISULFIDE OXIDOREDUCTASE DOMAIN-CONTAINING PROTEIN 2"/>
    <property type="match status" value="1"/>
</dbReference>
<evidence type="ECO:0000313" key="5">
    <source>
        <dbReference type="EMBL" id="ACZ40930.1"/>
    </source>
</evidence>
<comment type="subunit">
    <text evidence="2">Interacts with COX5B; this interaction may contribute to localize PYROXD2 to the inner face of the inner mitochondrial membrane.</text>
</comment>
<sequence length="556" mass="60441">MSRDKDYDVIVIGAGHNGLVCANYLAKAGCKVVVLERRPVVGGASATEEMFGGYKIDVGSAVHTLIHETGIIDDLKLEKFGLKYLQLDPFAFAPFPDGTYLRFYRDLDKTCEEIEKVSPKDAEAYKKFVEDWTELNRILTATFTSKPSAPSMSYKALSKDIVSLLKMTARRSLQDRIHQLLMDYGKLLSMTFESEYVKAPLAFLAAQAGVSPSTPGTANFAGWHALSHSTGVTRPQGGSGKLSEALQESLINMGGEVRLDTEVTSILIRNDRAIGVETSSREKFSSDIVISSVAPVKTLLELIPSEALNDNLRRKISSIKISPISGVYIRGIATNLPEYKAVGGSDNKDHYMGMQLLCPTLSGLEKGFQEATIGNKPSKPAVYLLTPSVVDPSLAPEKHLVYIWAQPYPLQLAGGQSWDDATQDVVADIFNATSEYIEGLVDIITKHRVIRTPPQLAGDLQLPYSNIMHGDMTIDQLFFMRPIPELSGYRTPIKGLYLTGAGTHPGGGVQGAAGKNTAEVILADMTKAKRWIKPALVVAGSSIAFAVLRRSARASN</sequence>
<dbReference type="Proteomes" id="UP000000323">
    <property type="component" value="Chromosome 1"/>
</dbReference>
<dbReference type="HOGENOM" id="CLU_019327_2_0_0"/>
<dbReference type="GO" id="GO:0005829">
    <property type="term" value="C:cytosol"/>
    <property type="evidence" value="ECO:0007669"/>
    <property type="project" value="TreeGrafter"/>
</dbReference>
<gene>
    <name evidence="5" type="ordered locus">Tter_0006</name>
</gene>
<feature type="domain" description="Amine oxidase" evidence="4">
    <location>
        <begin position="18"/>
        <end position="328"/>
    </location>
</feature>
<dbReference type="RefSeq" id="WP_012873965.1">
    <property type="nucleotide sequence ID" value="NC_013525.1"/>
</dbReference>
<keyword evidence="6" id="KW-1185">Reference proteome</keyword>
<accession>D1CDC4</accession>
<organism evidence="5 6">
    <name type="scientific">Thermobaculum terrenum (strain ATCC BAA-798 / CCMEE 7001 / YNP1)</name>
    <dbReference type="NCBI Taxonomy" id="525904"/>
    <lineage>
        <taxon>Bacteria</taxon>
        <taxon>Bacillati</taxon>
        <taxon>Chloroflexota</taxon>
        <taxon>Chloroflexia</taxon>
        <taxon>Candidatus Thermobaculales</taxon>
        <taxon>Candidatus Thermobaculaceae</taxon>
        <taxon>Thermobaculum</taxon>
    </lineage>
</organism>
<evidence type="ECO:0000256" key="3">
    <source>
        <dbReference type="ARBA" id="ARBA00040298"/>
    </source>
</evidence>
<dbReference type="PANTHER" id="PTHR10668">
    <property type="entry name" value="PHYTOENE DEHYDROGENASE"/>
    <property type="match status" value="1"/>
</dbReference>
<protein>
    <recommendedName>
        <fullName evidence="3">Pyridine nucleotide-disulfide oxidoreductase domain-containing protein 2</fullName>
    </recommendedName>
</protein>